<evidence type="ECO:0000256" key="9">
    <source>
        <dbReference type="SAM" id="Phobius"/>
    </source>
</evidence>
<keyword evidence="4" id="KW-0337">GPI-anchor biosynthesis</keyword>
<feature type="transmembrane region" description="Helical" evidence="9">
    <location>
        <begin position="418"/>
        <end position="443"/>
    </location>
</feature>
<evidence type="ECO:0000256" key="2">
    <source>
        <dbReference type="ARBA" id="ARBA00004687"/>
    </source>
</evidence>
<keyword evidence="11" id="KW-1185">Reference proteome</keyword>
<sequence length="462" mass="50951">MDAIRQVYNDHPTTALFTIAATLRILLALTFPGLPDLLTGRVEISTPVNSFKRYCAVQEGLFLYERGLDPYDGGIFHQAPLFLPLFSLLPSPATALGRIISIALYTALDILSADCLFDIAQSGAAAASLLYTSPRRARAWRPASVAAVYLFNPYTFLACLGRPTTAFASFFTLLSIKHACQAKITTAAFALAIASYISLSPILLLPPVALLCYDQLCVQLAGNATKTDSGVSATPSAKTLKITHKPELLPSMLPFAAIFIATFAASTAFLLTLSRTLLPSWSFLESVYMTPLTLPDLTPNPGLWWYFFIEMFDAFREFFLGVFWLHMLSYSIPFCLRFRNQPLAAVVLMMGINSILQPYANAGDVGTWLSSLCLLGHVFDLCSTHRYTFPALAALLYASLLGPAFHHLWIYAGSGNANFFYAITLVWSLALLILLTDTLYAVLRDEWEMERPEGKGKEIRQI</sequence>
<protein>
    <recommendedName>
        <fullName evidence="12">GPI transamidase subunit PIG-U</fullName>
    </recommendedName>
</protein>
<dbReference type="GO" id="GO:0042765">
    <property type="term" value="C:GPI-anchor transamidase complex"/>
    <property type="evidence" value="ECO:0007669"/>
    <property type="project" value="InterPro"/>
</dbReference>
<evidence type="ECO:0000256" key="4">
    <source>
        <dbReference type="ARBA" id="ARBA00022502"/>
    </source>
</evidence>
<feature type="transmembrane region" description="Helical" evidence="9">
    <location>
        <begin position="248"/>
        <end position="273"/>
    </location>
</feature>
<evidence type="ECO:0000256" key="8">
    <source>
        <dbReference type="ARBA" id="ARBA00023136"/>
    </source>
</evidence>
<evidence type="ECO:0000313" key="10">
    <source>
        <dbReference type="EMBL" id="KXS97933.1"/>
    </source>
</evidence>
<organism evidence="10 11">
    <name type="scientific">Pseudocercospora eumusae</name>
    <dbReference type="NCBI Taxonomy" id="321146"/>
    <lineage>
        <taxon>Eukaryota</taxon>
        <taxon>Fungi</taxon>
        <taxon>Dikarya</taxon>
        <taxon>Ascomycota</taxon>
        <taxon>Pezizomycotina</taxon>
        <taxon>Dothideomycetes</taxon>
        <taxon>Dothideomycetidae</taxon>
        <taxon>Mycosphaerellales</taxon>
        <taxon>Mycosphaerellaceae</taxon>
        <taxon>Pseudocercospora</taxon>
    </lineage>
</organism>
<dbReference type="UniPathway" id="UPA00196"/>
<evidence type="ECO:0000256" key="6">
    <source>
        <dbReference type="ARBA" id="ARBA00022824"/>
    </source>
</evidence>
<name>A0A139H630_9PEZI</name>
<proteinExistence type="inferred from homology"/>
<evidence type="ECO:0000256" key="3">
    <source>
        <dbReference type="ARBA" id="ARBA00010026"/>
    </source>
</evidence>
<dbReference type="PANTHER" id="PTHR13121">
    <property type="entry name" value="GPI TRANSAMIDASE COMPONENT PIG-U"/>
    <property type="match status" value="1"/>
</dbReference>
<comment type="pathway">
    <text evidence="2">Glycolipid biosynthesis; glycosylphosphatidylinositol-anchor biosynthesis.</text>
</comment>
<evidence type="ECO:0000256" key="5">
    <source>
        <dbReference type="ARBA" id="ARBA00022692"/>
    </source>
</evidence>
<keyword evidence="5 9" id="KW-0812">Transmembrane</keyword>
<accession>A0A139H630</accession>
<keyword evidence="6" id="KW-0256">Endoplasmic reticulum</keyword>
<feature type="transmembrane region" description="Helical" evidence="9">
    <location>
        <begin position="389"/>
        <end position="412"/>
    </location>
</feature>
<dbReference type="EMBL" id="LFZN01000128">
    <property type="protein sequence ID" value="KXS97933.1"/>
    <property type="molecule type" value="Genomic_DNA"/>
</dbReference>
<dbReference type="GO" id="GO:0016255">
    <property type="term" value="P:attachment of GPI anchor to protein"/>
    <property type="evidence" value="ECO:0007669"/>
    <property type="project" value="InterPro"/>
</dbReference>
<keyword evidence="7 9" id="KW-1133">Transmembrane helix</keyword>
<evidence type="ECO:0000256" key="7">
    <source>
        <dbReference type="ARBA" id="ARBA00022989"/>
    </source>
</evidence>
<reference evidence="10 11" key="1">
    <citation type="submission" date="2015-07" db="EMBL/GenBank/DDBJ databases">
        <title>Comparative genomics of the Sigatoka disease complex on banana suggests a link between parallel evolutionary changes in Pseudocercospora fijiensis and Pseudocercospora eumusae and increased virulence on the banana host.</title>
        <authorList>
            <person name="Chang T.-C."/>
            <person name="Salvucci A."/>
            <person name="Crous P.W."/>
            <person name="Stergiopoulos I."/>
        </authorList>
    </citation>
    <scope>NUCLEOTIDE SEQUENCE [LARGE SCALE GENOMIC DNA]</scope>
    <source>
        <strain evidence="10 11">CBS 114824</strain>
    </source>
</reference>
<evidence type="ECO:0008006" key="12">
    <source>
        <dbReference type="Google" id="ProtNLM"/>
    </source>
</evidence>
<dbReference type="PANTHER" id="PTHR13121:SF0">
    <property type="entry name" value="PHOSPHATIDYLINOSITOL GLYCAN ANCHOR BIOSYNTHESIS CLASS U PROTEIN"/>
    <property type="match status" value="1"/>
</dbReference>
<comment type="similarity">
    <text evidence="3">Belongs to the PIGU family.</text>
</comment>
<feature type="transmembrane region" description="Helical" evidence="9">
    <location>
        <begin position="15"/>
        <end position="34"/>
    </location>
</feature>
<evidence type="ECO:0000313" key="11">
    <source>
        <dbReference type="Proteomes" id="UP000070133"/>
    </source>
</evidence>
<gene>
    <name evidence="10" type="ORF">AC578_3400</name>
</gene>
<dbReference type="Pfam" id="PF06728">
    <property type="entry name" value="PIG-U"/>
    <property type="match status" value="1"/>
</dbReference>
<dbReference type="InterPro" id="IPR009600">
    <property type="entry name" value="PIG-U"/>
</dbReference>
<dbReference type="Proteomes" id="UP000070133">
    <property type="component" value="Unassembled WGS sequence"/>
</dbReference>
<dbReference type="GO" id="GO:0006506">
    <property type="term" value="P:GPI anchor biosynthetic process"/>
    <property type="evidence" value="ECO:0007669"/>
    <property type="project" value="UniProtKB-UniPathway"/>
</dbReference>
<evidence type="ECO:0000256" key="1">
    <source>
        <dbReference type="ARBA" id="ARBA00004477"/>
    </source>
</evidence>
<dbReference type="AlphaFoldDB" id="A0A139H630"/>
<keyword evidence="8 9" id="KW-0472">Membrane</keyword>
<comment type="caution">
    <text evidence="10">The sequence shown here is derived from an EMBL/GenBank/DDBJ whole genome shotgun (WGS) entry which is preliminary data.</text>
</comment>
<feature type="transmembrane region" description="Helical" evidence="9">
    <location>
        <begin position="303"/>
        <end position="330"/>
    </location>
</feature>
<comment type="subcellular location">
    <subcellularLocation>
        <location evidence="1">Endoplasmic reticulum membrane</location>
        <topology evidence="1">Multi-pass membrane protein</topology>
    </subcellularLocation>
</comment>